<dbReference type="PANTHER" id="PTHR21580">
    <property type="entry name" value="SHIPPO-1-RELATED"/>
    <property type="match status" value="1"/>
</dbReference>
<evidence type="ECO:0008006" key="4">
    <source>
        <dbReference type="Google" id="ProtNLM"/>
    </source>
</evidence>
<keyword evidence="3" id="KW-1185">Reference proteome</keyword>
<name>A0A9N7U9M9_PLEPL</name>
<dbReference type="PANTHER" id="PTHR21580:SF57">
    <property type="entry name" value="OUTER DENSE FIBER OF SPERM TAILS 3-LIKE 2-RELATED"/>
    <property type="match status" value="1"/>
</dbReference>
<evidence type="ECO:0000313" key="3">
    <source>
        <dbReference type="Proteomes" id="UP001153269"/>
    </source>
</evidence>
<evidence type="ECO:0000313" key="2">
    <source>
        <dbReference type="EMBL" id="CAB1426522.1"/>
    </source>
</evidence>
<sequence>MASGDRLLRGLQTSPSNLTPKLSLGLEEMKEGTATASGLAAIDEFLKDPSLLQGSMEKKYSAIAGREKGPGPGRYGLPPTIGFIGHDFTKATSPAYSFHCKMSDNMYCADSSPGPRYHVDAKITRFGKDGTPSYSMLGRTKEQKELLRTPGPGAYSPEKAAPCNVQRRPPSYTMGSRTLYRSVDSVPAPNKYCLPPLMGPQVPNKPASASYTLLGTYSTGGPSVDLAKTPGPCRYNSTDPGVYLHRQPAYSMLGRHSLPRDATKKPGPGTYNPEKVTVHKARAPAFSLGIRHSEFVTPLVVHISD</sequence>
<gene>
    <name evidence="2" type="ORF">PLEPLA_LOCUS14458</name>
</gene>
<proteinExistence type="predicted"/>
<dbReference type="InterPro" id="IPR010736">
    <property type="entry name" value="SHIPPO-rpt"/>
</dbReference>
<dbReference type="EMBL" id="CADEAL010000891">
    <property type="protein sequence ID" value="CAB1426522.1"/>
    <property type="molecule type" value="Genomic_DNA"/>
</dbReference>
<dbReference type="InterPro" id="IPR051291">
    <property type="entry name" value="CIMAP"/>
</dbReference>
<comment type="caution">
    <text evidence="2">The sequence shown here is derived from an EMBL/GenBank/DDBJ whole genome shotgun (WGS) entry which is preliminary data.</text>
</comment>
<accession>A0A9N7U9M9</accession>
<protein>
    <recommendedName>
        <fullName evidence="4">Outer dense fiber protein 3-like protein 2</fullName>
    </recommendedName>
</protein>
<dbReference type="AlphaFoldDB" id="A0A9N7U9M9"/>
<organism evidence="2 3">
    <name type="scientific">Pleuronectes platessa</name>
    <name type="common">European plaice</name>
    <dbReference type="NCBI Taxonomy" id="8262"/>
    <lineage>
        <taxon>Eukaryota</taxon>
        <taxon>Metazoa</taxon>
        <taxon>Chordata</taxon>
        <taxon>Craniata</taxon>
        <taxon>Vertebrata</taxon>
        <taxon>Euteleostomi</taxon>
        <taxon>Actinopterygii</taxon>
        <taxon>Neopterygii</taxon>
        <taxon>Teleostei</taxon>
        <taxon>Neoteleostei</taxon>
        <taxon>Acanthomorphata</taxon>
        <taxon>Carangaria</taxon>
        <taxon>Pleuronectiformes</taxon>
        <taxon>Pleuronectoidei</taxon>
        <taxon>Pleuronectidae</taxon>
        <taxon>Pleuronectes</taxon>
    </lineage>
</organism>
<evidence type="ECO:0000256" key="1">
    <source>
        <dbReference type="SAM" id="MobiDB-lite"/>
    </source>
</evidence>
<dbReference type="Proteomes" id="UP001153269">
    <property type="component" value="Unassembled WGS sequence"/>
</dbReference>
<dbReference type="Pfam" id="PF07004">
    <property type="entry name" value="SHIPPO-rpt"/>
    <property type="match status" value="4"/>
</dbReference>
<dbReference type="GO" id="GO:0005856">
    <property type="term" value="C:cytoskeleton"/>
    <property type="evidence" value="ECO:0007669"/>
    <property type="project" value="TreeGrafter"/>
</dbReference>
<reference evidence="2" key="1">
    <citation type="submission" date="2020-03" db="EMBL/GenBank/DDBJ databases">
        <authorList>
            <person name="Weist P."/>
        </authorList>
    </citation>
    <scope>NUCLEOTIDE SEQUENCE</scope>
</reference>
<feature type="region of interest" description="Disordered" evidence="1">
    <location>
        <begin position="147"/>
        <end position="173"/>
    </location>
</feature>